<evidence type="ECO:0000313" key="2">
    <source>
        <dbReference type="EMBL" id="KAG5453183.1"/>
    </source>
</evidence>
<gene>
    <name evidence="2" type="ORF">CSKR_202423</name>
</gene>
<proteinExistence type="predicted"/>
<dbReference type="AlphaFoldDB" id="A0A8T1MVL0"/>
<comment type="caution">
    <text evidence="2">The sequence shown here is derived from an EMBL/GenBank/DDBJ whole genome shotgun (WGS) entry which is preliminary data.</text>
</comment>
<protein>
    <submittedName>
        <fullName evidence="2">Uncharacterized protein</fullName>
    </submittedName>
</protein>
<reference evidence="2 3" key="1">
    <citation type="journal article" date="2018" name="Biotechnol. Adv.">
        <title>Improved genomic resources and new bioinformatic workflow for the carcinogenic parasite Clonorchis sinensis: Biotechnological implications.</title>
        <authorList>
            <person name="Wang D."/>
            <person name="Korhonen P.K."/>
            <person name="Gasser R.B."/>
            <person name="Young N.D."/>
        </authorList>
    </citation>
    <scope>NUCLEOTIDE SEQUENCE [LARGE SCALE GENOMIC DNA]</scope>
    <source>
        <strain evidence="2">Cs-k2</strain>
    </source>
</reference>
<sequence>MVPTCLKTPEDSDHIIEPVTGPDDYIKQKSRRQCRTVFTPTNKSWLHRKVLG</sequence>
<name>A0A8T1MVL0_CLOSI</name>
<reference evidence="2 3" key="2">
    <citation type="journal article" date="2021" name="Genomics">
        <title>High-quality reference genome for Clonorchis sinensis.</title>
        <authorList>
            <person name="Young N.D."/>
            <person name="Stroehlein A.J."/>
            <person name="Kinkar L."/>
            <person name="Wang T."/>
            <person name="Sohn W.M."/>
            <person name="Chang B.C.H."/>
            <person name="Kaur P."/>
            <person name="Weisz D."/>
            <person name="Dudchenko O."/>
            <person name="Aiden E.L."/>
            <person name="Korhonen P.K."/>
            <person name="Gasser R.B."/>
        </authorList>
    </citation>
    <scope>NUCLEOTIDE SEQUENCE [LARGE SCALE GENOMIC DNA]</scope>
    <source>
        <strain evidence="2">Cs-k2</strain>
    </source>
</reference>
<dbReference type="EMBL" id="NIRI02000013">
    <property type="protein sequence ID" value="KAG5453183.1"/>
    <property type="molecule type" value="Genomic_DNA"/>
</dbReference>
<evidence type="ECO:0000256" key="1">
    <source>
        <dbReference type="SAM" id="MobiDB-lite"/>
    </source>
</evidence>
<dbReference type="Proteomes" id="UP000286415">
    <property type="component" value="Unassembled WGS sequence"/>
</dbReference>
<feature type="region of interest" description="Disordered" evidence="1">
    <location>
        <begin position="1"/>
        <end position="23"/>
    </location>
</feature>
<organism evidence="2 3">
    <name type="scientific">Clonorchis sinensis</name>
    <name type="common">Chinese liver fluke</name>
    <dbReference type="NCBI Taxonomy" id="79923"/>
    <lineage>
        <taxon>Eukaryota</taxon>
        <taxon>Metazoa</taxon>
        <taxon>Spiralia</taxon>
        <taxon>Lophotrochozoa</taxon>
        <taxon>Platyhelminthes</taxon>
        <taxon>Trematoda</taxon>
        <taxon>Digenea</taxon>
        <taxon>Opisthorchiida</taxon>
        <taxon>Opisthorchiata</taxon>
        <taxon>Opisthorchiidae</taxon>
        <taxon>Clonorchis</taxon>
    </lineage>
</organism>
<keyword evidence="3" id="KW-1185">Reference proteome</keyword>
<accession>A0A8T1MVL0</accession>
<feature type="non-terminal residue" evidence="2">
    <location>
        <position position="52"/>
    </location>
</feature>
<evidence type="ECO:0000313" key="3">
    <source>
        <dbReference type="Proteomes" id="UP000286415"/>
    </source>
</evidence>